<keyword evidence="2" id="KW-0732">Signal</keyword>
<name>A0ABT7ALV5_9HYPH</name>
<evidence type="ECO:0000256" key="4">
    <source>
        <dbReference type="ARBA" id="ARBA00023139"/>
    </source>
</evidence>
<evidence type="ECO:0000256" key="2">
    <source>
        <dbReference type="ARBA" id="ARBA00022729"/>
    </source>
</evidence>
<proteinExistence type="predicted"/>
<dbReference type="InterPro" id="IPR032831">
    <property type="entry name" value="LptM_cons"/>
</dbReference>
<evidence type="ECO:0000256" key="5">
    <source>
        <dbReference type="ARBA" id="ARBA00023237"/>
    </source>
</evidence>
<gene>
    <name evidence="8" type="ORF">QNA08_15125</name>
</gene>
<evidence type="ECO:0000256" key="6">
    <source>
        <dbReference type="ARBA" id="ARBA00023288"/>
    </source>
</evidence>
<keyword evidence="5" id="KW-0998">Cell outer membrane</keyword>
<evidence type="ECO:0000313" key="8">
    <source>
        <dbReference type="EMBL" id="MDJ1159566.1"/>
    </source>
</evidence>
<dbReference type="Pfam" id="PF13627">
    <property type="entry name" value="LptM_cons"/>
    <property type="match status" value="1"/>
</dbReference>
<dbReference type="Proteomes" id="UP001321492">
    <property type="component" value="Unassembled WGS sequence"/>
</dbReference>
<dbReference type="RefSeq" id="WP_283741562.1">
    <property type="nucleotide sequence ID" value="NZ_JASJEV010000010.1"/>
</dbReference>
<evidence type="ECO:0000313" key="9">
    <source>
        <dbReference type="Proteomes" id="UP001321492"/>
    </source>
</evidence>
<organism evidence="8 9">
    <name type="scientific">Chelatococcus albus</name>
    <dbReference type="NCBI Taxonomy" id="3047466"/>
    <lineage>
        <taxon>Bacteria</taxon>
        <taxon>Pseudomonadati</taxon>
        <taxon>Pseudomonadota</taxon>
        <taxon>Alphaproteobacteria</taxon>
        <taxon>Hyphomicrobiales</taxon>
        <taxon>Chelatococcaceae</taxon>
        <taxon>Chelatococcus</taxon>
    </lineage>
</organism>
<evidence type="ECO:0000256" key="7">
    <source>
        <dbReference type="SAM" id="MobiDB-lite"/>
    </source>
</evidence>
<accession>A0ABT7ALV5</accession>
<keyword evidence="9" id="KW-1185">Reference proteome</keyword>
<keyword evidence="6 8" id="KW-0449">Lipoprotein</keyword>
<evidence type="ECO:0000256" key="3">
    <source>
        <dbReference type="ARBA" id="ARBA00023136"/>
    </source>
</evidence>
<reference evidence="8 9" key="1">
    <citation type="submission" date="2023-05" db="EMBL/GenBank/DDBJ databases">
        <title>Chelatococcus sp. nov., a moderately thermophilic bacterium isolated from hot spring microbial mat.</title>
        <authorList>
            <person name="Hu C.-J."/>
            <person name="Li W.-J."/>
        </authorList>
    </citation>
    <scope>NUCLEOTIDE SEQUENCE [LARGE SCALE GENOMIC DNA]</scope>
    <source>
        <strain evidence="8 9">SYSU G07232</strain>
    </source>
</reference>
<dbReference type="PROSITE" id="PS51257">
    <property type="entry name" value="PROKAR_LIPOPROTEIN"/>
    <property type="match status" value="1"/>
</dbReference>
<feature type="region of interest" description="Disordered" evidence="7">
    <location>
        <begin position="26"/>
        <end position="80"/>
    </location>
</feature>
<dbReference type="EMBL" id="JASJEV010000010">
    <property type="protein sequence ID" value="MDJ1159566.1"/>
    <property type="molecule type" value="Genomic_DNA"/>
</dbReference>
<comment type="caution">
    <text evidence="8">The sequence shown here is derived from an EMBL/GenBank/DDBJ whole genome shotgun (WGS) entry which is preliminary data.</text>
</comment>
<keyword evidence="4" id="KW-0564">Palmitate</keyword>
<sequence length="80" mass="8305">MPRSLPPYVRLALVAAGLSLLVAACGRRGPLEPPPDPSAPKEEKAEPGGGSMTPSPIGTPKKQPRATSVPNEPFILDPLL</sequence>
<comment type="subcellular location">
    <subcellularLocation>
        <location evidence="1">Cell outer membrane</location>
        <topology evidence="1">Lipid-anchor</topology>
    </subcellularLocation>
</comment>
<evidence type="ECO:0000256" key="1">
    <source>
        <dbReference type="ARBA" id="ARBA00004459"/>
    </source>
</evidence>
<protein>
    <submittedName>
        <fullName evidence="8">Lipoprotein</fullName>
    </submittedName>
</protein>
<dbReference type="NCBIfam" id="NF047847">
    <property type="entry name" value="SS_mature_LptM"/>
    <property type="match status" value="1"/>
</dbReference>
<keyword evidence="3" id="KW-0472">Membrane</keyword>